<evidence type="ECO:0000256" key="13">
    <source>
        <dbReference type="ARBA" id="ARBA00023180"/>
    </source>
</evidence>
<dbReference type="CDD" id="cd16922">
    <property type="entry name" value="HATPase_EvgS-ArcB-TorS-like"/>
    <property type="match status" value="1"/>
</dbReference>
<keyword evidence="8 18" id="KW-0418">Kinase</keyword>
<evidence type="ECO:0000256" key="3">
    <source>
        <dbReference type="ARBA" id="ARBA00012438"/>
    </source>
</evidence>
<dbReference type="InterPro" id="IPR001789">
    <property type="entry name" value="Sig_transdc_resp-reg_receiver"/>
</dbReference>
<dbReference type="InterPro" id="IPR036097">
    <property type="entry name" value="HisK_dim/P_sf"/>
</dbReference>
<dbReference type="SUPFAM" id="SSF47384">
    <property type="entry name" value="Homodimeric domain of signal transducing histidine kinase"/>
    <property type="match status" value="1"/>
</dbReference>
<comment type="catalytic activity">
    <reaction evidence="1">
        <text>ATP + protein L-histidine = ADP + protein N-phospho-L-histidine.</text>
        <dbReference type="EC" id="2.7.13.3"/>
    </reaction>
</comment>
<dbReference type="Gene3D" id="3.30.565.10">
    <property type="entry name" value="Histidine kinase-like ATPase, C-terminal domain"/>
    <property type="match status" value="1"/>
</dbReference>
<dbReference type="InterPro" id="IPR050956">
    <property type="entry name" value="2C_system_His_kinase"/>
</dbReference>
<dbReference type="PROSITE" id="PS50110">
    <property type="entry name" value="RESPONSE_REGULATORY"/>
    <property type="match status" value="1"/>
</dbReference>
<dbReference type="InterPro" id="IPR004358">
    <property type="entry name" value="Sig_transdc_His_kin-like_C"/>
</dbReference>
<feature type="region of interest" description="Disordered" evidence="15">
    <location>
        <begin position="442"/>
        <end position="462"/>
    </location>
</feature>
<keyword evidence="9" id="KW-0067">ATP-binding</keyword>
<dbReference type="GO" id="GO:0000155">
    <property type="term" value="F:phosphorelay sensor kinase activity"/>
    <property type="evidence" value="ECO:0007669"/>
    <property type="project" value="InterPro"/>
</dbReference>
<evidence type="ECO:0000256" key="2">
    <source>
        <dbReference type="ARBA" id="ARBA00004370"/>
    </source>
</evidence>
<dbReference type="Gene3D" id="3.40.50.2300">
    <property type="match status" value="1"/>
</dbReference>
<feature type="region of interest" description="Disordered" evidence="15">
    <location>
        <begin position="1106"/>
        <end position="1138"/>
    </location>
</feature>
<dbReference type="Proteomes" id="UP000887229">
    <property type="component" value="Unassembled WGS sequence"/>
</dbReference>
<evidence type="ECO:0000256" key="15">
    <source>
        <dbReference type="SAM" id="MobiDB-lite"/>
    </source>
</evidence>
<dbReference type="FunFam" id="3.40.50.2300:FF:000289">
    <property type="entry name" value="Osmosensing histidine protein kinase SLN1"/>
    <property type="match status" value="1"/>
</dbReference>
<evidence type="ECO:0000256" key="9">
    <source>
        <dbReference type="ARBA" id="ARBA00022840"/>
    </source>
</evidence>
<dbReference type="Pfam" id="PF00072">
    <property type="entry name" value="Response_reg"/>
    <property type="match status" value="1"/>
</dbReference>
<dbReference type="SUPFAM" id="SSF55874">
    <property type="entry name" value="ATPase domain of HSP90 chaperone/DNA topoisomerase II/histidine kinase"/>
    <property type="match status" value="1"/>
</dbReference>
<evidence type="ECO:0000256" key="7">
    <source>
        <dbReference type="ARBA" id="ARBA00022741"/>
    </source>
</evidence>
<dbReference type="Pfam" id="PF02518">
    <property type="entry name" value="HATPase_c"/>
    <property type="match status" value="1"/>
</dbReference>
<dbReference type="InterPro" id="IPR003661">
    <property type="entry name" value="HisK_dim/P_dom"/>
</dbReference>
<organism evidence="18 19">
    <name type="scientific">Emericellopsis atlantica</name>
    <dbReference type="NCBI Taxonomy" id="2614577"/>
    <lineage>
        <taxon>Eukaryota</taxon>
        <taxon>Fungi</taxon>
        <taxon>Dikarya</taxon>
        <taxon>Ascomycota</taxon>
        <taxon>Pezizomycotina</taxon>
        <taxon>Sordariomycetes</taxon>
        <taxon>Hypocreomycetidae</taxon>
        <taxon>Hypocreales</taxon>
        <taxon>Bionectriaceae</taxon>
        <taxon>Emericellopsis</taxon>
    </lineage>
</organism>
<keyword evidence="19" id="KW-1185">Reference proteome</keyword>
<keyword evidence="5" id="KW-0808">Transferase</keyword>
<feature type="domain" description="Response regulatory" evidence="17">
    <location>
        <begin position="986"/>
        <end position="1106"/>
    </location>
</feature>
<dbReference type="InterPro" id="IPR011006">
    <property type="entry name" value="CheY-like_superfamily"/>
</dbReference>
<accession>A0A9P7ZHB8</accession>
<dbReference type="RefSeq" id="XP_046115949.1">
    <property type="nucleotide sequence ID" value="XM_046262389.1"/>
</dbReference>
<evidence type="ECO:0000256" key="12">
    <source>
        <dbReference type="ARBA" id="ARBA00023136"/>
    </source>
</evidence>
<sequence length="1138" mass="124195">MRIAIREQLALLVLLAVLAALAVVSIPTWIYVNGHIATNLKDGLSLTASLKAARITSQIELIQTACYTIASRLLLQDALQRYYQKNEFDFDQAKVDITSALAVGSSTGLLQARIYSRNGTDPQILVNATASNTGSIQLPYSDSNGDPVFLGDTENGYPPSLYPNITYVDLGYRNPHRPAERAVAAEAFPGVRIYQDDGLLLGPLMLNESFALMSLSVPIRDNSDDFILGYMTVIAEGDSLIHARDSPEGLGKTGLALILGPTTPWNRFPLKLPPASNSSYQPDQQEFGDLMMHFVLPPNQNKYGRSRHKEHVFDAGTADDDFPVKSYPAAVKAWTEQNANVNNASALLKTHNEQNVGVSVGYARTQTPLVNWTIIVEMSRDEAYQPINTLRNILLGTVFGTAGFLALLVFPCAHFSVMPIRKLKAATERSINPPGYDDTFSDISDYEAESPNDGSGNLSHRSKKGFMTTISRLMRGHSTRVAGDRDAARRMFKIPGKVDEGKHVVTDELTELTRTFNDMSDELVKQYLSLDEKVAERTRQLTESKKAAEAANESKTLFIANISHELKTPLNAILGLCAVSMEEEDMLKIRHSLKVVYESGDLLLHLLEDLLSFSKNQIGHQIVMEPKEFQLADIRSQIVTIFDKQVREGNIDFAVNFRGSADMPDPDDSEMDVAVGINPFKTQKLESLWLWGDQHRILQVLINLVSNSLKFTPADGKVEVRIRCLGEELQKDTHSRGSSRSNSRSGARKRASASAQSVSSGAPGSTSSAAGHTALAINPMEPRTAPSMQVADSIQSLPFQNAKAYIFEFEVQDSGPGIPQSLQDRVFEPFVQGDPGLSKKYGGTGLGLSICHQLAVLMGGNITLKSTEGVGSTFTMHIPLKHARTSMSRTASSASSAHKSNVEHVETEPPCAPGVANGTLASSPDAADGKPSTLHSQPRLVGLSQPYFSSSVESHGANKIVNPIAAAKTGKVIPSLIRSPSGRKLRVLVADDNKTNIEVVSRMLKLEDVSDVTIAKDGQEAFDLVKGTMEKNQPFDVIFMDVQMPNVDGLQSTRLIRGMGYKSPIVALTAFSEESNMKDCIASGMDEFLSKPIRRPALKQVLKRFATIPEEPEHPSPQDEIDEKTALRGSEQPPPTTV</sequence>
<evidence type="ECO:0000256" key="5">
    <source>
        <dbReference type="ARBA" id="ARBA00022679"/>
    </source>
</evidence>
<keyword evidence="12" id="KW-0472">Membrane</keyword>
<feature type="domain" description="Histidine kinase" evidence="16">
    <location>
        <begin position="561"/>
        <end position="882"/>
    </location>
</feature>
<evidence type="ECO:0000256" key="6">
    <source>
        <dbReference type="ARBA" id="ARBA00022692"/>
    </source>
</evidence>
<feature type="compositionally biased region" description="Low complexity" evidence="15">
    <location>
        <begin position="886"/>
        <end position="897"/>
    </location>
</feature>
<dbReference type="InterPro" id="IPR003594">
    <property type="entry name" value="HATPase_dom"/>
</dbReference>
<feature type="region of interest" description="Disordered" evidence="15">
    <location>
        <begin position="886"/>
        <end position="938"/>
    </location>
</feature>
<dbReference type="PRINTS" id="PR00344">
    <property type="entry name" value="BCTRLSENSOR"/>
</dbReference>
<dbReference type="FunFam" id="1.10.287.130:FF:000004">
    <property type="entry name" value="Ethylene receptor 1"/>
    <property type="match status" value="1"/>
</dbReference>
<dbReference type="EMBL" id="MU251264">
    <property type="protein sequence ID" value="KAG9252025.1"/>
    <property type="molecule type" value="Genomic_DNA"/>
</dbReference>
<evidence type="ECO:0000256" key="1">
    <source>
        <dbReference type="ARBA" id="ARBA00000085"/>
    </source>
</evidence>
<dbReference type="SMART" id="SM00388">
    <property type="entry name" value="HisKA"/>
    <property type="match status" value="1"/>
</dbReference>
<dbReference type="SMART" id="SM00448">
    <property type="entry name" value="REC"/>
    <property type="match status" value="1"/>
</dbReference>
<dbReference type="SMART" id="SM00387">
    <property type="entry name" value="HATPase_c"/>
    <property type="match status" value="1"/>
</dbReference>
<dbReference type="GO" id="GO:0007234">
    <property type="term" value="P:osmosensory signaling via phosphorelay pathway"/>
    <property type="evidence" value="ECO:0007669"/>
    <property type="project" value="UniProtKB-ARBA"/>
</dbReference>
<keyword evidence="10" id="KW-1133">Transmembrane helix</keyword>
<proteinExistence type="predicted"/>
<dbReference type="AlphaFoldDB" id="A0A9P7ZHB8"/>
<feature type="compositionally biased region" description="Low complexity" evidence="15">
    <location>
        <begin position="736"/>
        <end position="745"/>
    </location>
</feature>
<evidence type="ECO:0000256" key="4">
    <source>
        <dbReference type="ARBA" id="ARBA00022553"/>
    </source>
</evidence>
<keyword evidence="6" id="KW-0812">Transmembrane</keyword>
<dbReference type="PROSITE" id="PS50109">
    <property type="entry name" value="HIS_KIN"/>
    <property type="match status" value="1"/>
</dbReference>
<evidence type="ECO:0000256" key="8">
    <source>
        <dbReference type="ARBA" id="ARBA00022777"/>
    </source>
</evidence>
<keyword evidence="13" id="KW-0325">Glycoprotein</keyword>
<dbReference type="GeneID" id="70293292"/>
<evidence type="ECO:0000313" key="19">
    <source>
        <dbReference type="Proteomes" id="UP000887229"/>
    </source>
</evidence>
<evidence type="ECO:0000259" key="16">
    <source>
        <dbReference type="PROSITE" id="PS50109"/>
    </source>
</evidence>
<dbReference type="GO" id="GO:0005524">
    <property type="term" value="F:ATP binding"/>
    <property type="evidence" value="ECO:0007669"/>
    <property type="project" value="UniProtKB-KW"/>
</dbReference>
<dbReference type="GO" id="GO:0005886">
    <property type="term" value="C:plasma membrane"/>
    <property type="evidence" value="ECO:0007669"/>
    <property type="project" value="UniProtKB-ARBA"/>
</dbReference>
<dbReference type="InterPro" id="IPR036890">
    <property type="entry name" value="HATPase_C_sf"/>
</dbReference>
<dbReference type="CDD" id="cd17546">
    <property type="entry name" value="REC_hyHK_CKI1_RcsC-like"/>
    <property type="match status" value="1"/>
</dbReference>
<evidence type="ECO:0000256" key="11">
    <source>
        <dbReference type="ARBA" id="ARBA00023012"/>
    </source>
</evidence>
<evidence type="ECO:0000313" key="18">
    <source>
        <dbReference type="EMBL" id="KAG9252025.1"/>
    </source>
</evidence>
<reference evidence="18" key="1">
    <citation type="journal article" date="2021" name="IMA Fungus">
        <title>Genomic characterization of three marine fungi, including Emericellopsis atlantica sp. nov. with signatures of a generalist lifestyle and marine biomass degradation.</title>
        <authorList>
            <person name="Hagestad O.C."/>
            <person name="Hou L."/>
            <person name="Andersen J.H."/>
            <person name="Hansen E.H."/>
            <person name="Altermark B."/>
            <person name="Li C."/>
            <person name="Kuhnert E."/>
            <person name="Cox R.J."/>
            <person name="Crous P.W."/>
            <person name="Spatafora J.W."/>
            <person name="Lail K."/>
            <person name="Amirebrahimi M."/>
            <person name="Lipzen A."/>
            <person name="Pangilinan J."/>
            <person name="Andreopoulos W."/>
            <person name="Hayes R.D."/>
            <person name="Ng V."/>
            <person name="Grigoriev I.V."/>
            <person name="Jackson S.A."/>
            <person name="Sutton T.D.S."/>
            <person name="Dobson A.D.W."/>
            <person name="Rama T."/>
        </authorList>
    </citation>
    <scope>NUCLEOTIDE SEQUENCE</scope>
    <source>
        <strain evidence="18">TS7</strain>
    </source>
</reference>
<protein>
    <recommendedName>
        <fullName evidence="3">histidine kinase</fullName>
        <ecNumber evidence="3">2.7.13.3</ecNumber>
    </recommendedName>
</protein>
<keyword evidence="11" id="KW-0902">Two-component regulatory system</keyword>
<keyword evidence="4 14" id="KW-0597">Phosphoprotein</keyword>
<feature type="compositionally biased region" description="Low complexity" evidence="15">
    <location>
        <begin position="752"/>
        <end position="770"/>
    </location>
</feature>
<dbReference type="InterPro" id="IPR005467">
    <property type="entry name" value="His_kinase_dom"/>
</dbReference>
<gene>
    <name evidence="18" type="ORF">F5Z01DRAFT_638662</name>
</gene>
<evidence type="ECO:0000256" key="10">
    <source>
        <dbReference type="ARBA" id="ARBA00022989"/>
    </source>
</evidence>
<keyword evidence="7" id="KW-0547">Nucleotide-binding</keyword>
<dbReference type="Pfam" id="PF00512">
    <property type="entry name" value="HisKA"/>
    <property type="match status" value="1"/>
</dbReference>
<feature type="region of interest" description="Disordered" evidence="15">
    <location>
        <begin position="730"/>
        <end position="770"/>
    </location>
</feature>
<evidence type="ECO:0000256" key="14">
    <source>
        <dbReference type="PROSITE-ProRule" id="PRU00169"/>
    </source>
</evidence>
<comment type="subcellular location">
    <subcellularLocation>
        <location evidence="2">Membrane</location>
    </subcellularLocation>
</comment>
<dbReference type="OrthoDB" id="60033at2759"/>
<dbReference type="PANTHER" id="PTHR43719:SF34">
    <property type="entry name" value="TWO-COMPONENT SYSTEM PROTEIN B"/>
    <property type="match status" value="1"/>
</dbReference>
<dbReference type="PANTHER" id="PTHR43719">
    <property type="entry name" value="TWO-COMPONENT HISTIDINE KINASE"/>
    <property type="match status" value="1"/>
</dbReference>
<comment type="caution">
    <text evidence="18">The sequence shown here is derived from an EMBL/GenBank/DDBJ whole genome shotgun (WGS) entry which is preliminary data.</text>
</comment>
<dbReference type="SUPFAM" id="SSF52172">
    <property type="entry name" value="CheY-like"/>
    <property type="match status" value="1"/>
</dbReference>
<name>A0A9P7ZHB8_9HYPO</name>
<feature type="modified residue" description="4-aspartylphosphate" evidence="14">
    <location>
        <position position="1041"/>
    </location>
</feature>
<dbReference type="Gene3D" id="1.10.287.130">
    <property type="match status" value="1"/>
</dbReference>
<dbReference type="CDD" id="cd00082">
    <property type="entry name" value="HisKA"/>
    <property type="match status" value="1"/>
</dbReference>
<dbReference type="EC" id="2.7.13.3" evidence="3"/>
<evidence type="ECO:0000259" key="17">
    <source>
        <dbReference type="PROSITE" id="PS50110"/>
    </source>
</evidence>